<keyword evidence="4" id="KW-1185">Reference proteome</keyword>
<dbReference type="EMBL" id="JBHSPR010000001">
    <property type="protein sequence ID" value="MFC6015360.1"/>
    <property type="molecule type" value="Genomic_DNA"/>
</dbReference>
<dbReference type="RefSeq" id="WP_377417326.1">
    <property type="nucleotide sequence ID" value="NZ_JBHSPR010000001.1"/>
</dbReference>
<dbReference type="Proteomes" id="UP001596203">
    <property type="component" value="Unassembled WGS sequence"/>
</dbReference>
<evidence type="ECO:0000256" key="2">
    <source>
        <dbReference type="SAM" id="Phobius"/>
    </source>
</evidence>
<keyword evidence="2" id="KW-1133">Transmembrane helix</keyword>
<gene>
    <name evidence="3" type="ORF">ACFP2T_04000</name>
</gene>
<protein>
    <submittedName>
        <fullName evidence="3">DUF3105 domain-containing protein</fullName>
    </submittedName>
</protein>
<dbReference type="InterPro" id="IPR021454">
    <property type="entry name" value="DUF3105"/>
</dbReference>
<feature type="region of interest" description="Disordered" evidence="1">
    <location>
        <begin position="1"/>
        <end position="66"/>
    </location>
</feature>
<accession>A0ABW1K1R3</accession>
<sequence>MPTQPGYPAPPAPPQPGYGPPPAPPQGYGPPQPGYAQPPAPAPGYGQPGYGQPGYPYQGGQPVPPAQPARRTGLIIGIVAGGVALVLLLVCGIGGFIWYRQSNGGGDGDLSAVVNYRETNPDALSATHVDAPVSYPMTPPAGGPHFPAWQNCNGDVYTAPIEDGNAVHSLEHGAVWITYRPGLPAADVGKLSTRVRGLSHMMLSPYPGQSTPISLQAWGYQLTLDDADDEAIGAFITAYRVTAAIEPGAPCGGGITTTR</sequence>
<dbReference type="Pfam" id="PF11303">
    <property type="entry name" value="DUF3105"/>
    <property type="match status" value="1"/>
</dbReference>
<organism evidence="3 4">
    <name type="scientific">Plantactinospora solaniradicis</name>
    <dbReference type="NCBI Taxonomy" id="1723736"/>
    <lineage>
        <taxon>Bacteria</taxon>
        <taxon>Bacillati</taxon>
        <taxon>Actinomycetota</taxon>
        <taxon>Actinomycetes</taxon>
        <taxon>Micromonosporales</taxon>
        <taxon>Micromonosporaceae</taxon>
        <taxon>Plantactinospora</taxon>
    </lineage>
</organism>
<name>A0ABW1K1R3_9ACTN</name>
<keyword evidence="2" id="KW-0812">Transmembrane</keyword>
<proteinExistence type="predicted"/>
<keyword evidence="2" id="KW-0472">Membrane</keyword>
<evidence type="ECO:0000313" key="3">
    <source>
        <dbReference type="EMBL" id="MFC6015360.1"/>
    </source>
</evidence>
<comment type="caution">
    <text evidence="3">The sequence shown here is derived from an EMBL/GenBank/DDBJ whole genome shotgun (WGS) entry which is preliminary data.</text>
</comment>
<feature type="transmembrane region" description="Helical" evidence="2">
    <location>
        <begin position="74"/>
        <end position="99"/>
    </location>
</feature>
<reference evidence="4" key="1">
    <citation type="journal article" date="2019" name="Int. J. Syst. Evol. Microbiol.">
        <title>The Global Catalogue of Microorganisms (GCM) 10K type strain sequencing project: providing services to taxonomists for standard genome sequencing and annotation.</title>
        <authorList>
            <consortium name="The Broad Institute Genomics Platform"/>
            <consortium name="The Broad Institute Genome Sequencing Center for Infectious Disease"/>
            <person name="Wu L."/>
            <person name="Ma J."/>
        </authorList>
    </citation>
    <scope>NUCLEOTIDE SEQUENCE [LARGE SCALE GENOMIC DNA]</scope>
    <source>
        <strain evidence="4">ZS-35-S2</strain>
    </source>
</reference>
<evidence type="ECO:0000313" key="4">
    <source>
        <dbReference type="Proteomes" id="UP001596203"/>
    </source>
</evidence>
<feature type="compositionally biased region" description="Pro residues" evidence="1">
    <location>
        <begin position="1"/>
        <end position="42"/>
    </location>
</feature>
<evidence type="ECO:0000256" key="1">
    <source>
        <dbReference type="SAM" id="MobiDB-lite"/>
    </source>
</evidence>